<dbReference type="EMBL" id="RDQH01000336">
    <property type="protein sequence ID" value="RXH87213.1"/>
    <property type="molecule type" value="Genomic_DNA"/>
</dbReference>
<dbReference type="GO" id="GO:0002181">
    <property type="term" value="P:cytoplasmic translation"/>
    <property type="evidence" value="ECO:0007669"/>
    <property type="project" value="TreeGrafter"/>
</dbReference>
<keyword evidence="8" id="KW-1185">Reference proteome</keyword>
<comment type="caution">
    <text evidence="7">The sequence shown here is derived from an EMBL/GenBank/DDBJ whole genome shotgun (WGS) entry which is preliminary data.</text>
</comment>
<organism evidence="7 8">
    <name type="scientific">Malus domestica</name>
    <name type="common">Apple</name>
    <name type="synonym">Pyrus malus</name>
    <dbReference type="NCBI Taxonomy" id="3750"/>
    <lineage>
        <taxon>Eukaryota</taxon>
        <taxon>Viridiplantae</taxon>
        <taxon>Streptophyta</taxon>
        <taxon>Embryophyta</taxon>
        <taxon>Tracheophyta</taxon>
        <taxon>Spermatophyta</taxon>
        <taxon>Magnoliopsida</taxon>
        <taxon>eudicotyledons</taxon>
        <taxon>Gunneridae</taxon>
        <taxon>Pentapetalae</taxon>
        <taxon>rosids</taxon>
        <taxon>fabids</taxon>
        <taxon>Rosales</taxon>
        <taxon>Rosaceae</taxon>
        <taxon>Amygdaloideae</taxon>
        <taxon>Maleae</taxon>
        <taxon>Malus</taxon>
    </lineage>
</organism>
<accession>A0A498J093</accession>
<dbReference type="SMR" id="A0A498J093"/>
<evidence type="ECO:0000313" key="7">
    <source>
        <dbReference type="EMBL" id="RXH87213.1"/>
    </source>
</evidence>
<dbReference type="FunFam" id="1.10.10.1410:FF:000001">
    <property type="entry name" value="60S acidic ribosomal protein P1"/>
    <property type="match status" value="1"/>
</dbReference>
<dbReference type="PANTHER" id="PTHR45696">
    <property type="entry name" value="60S ACIDIC RIBOSOMAL PROTEIN P1"/>
    <property type="match status" value="1"/>
</dbReference>
<dbReference type="PANTHER" id="PTHR45696:SF10">
    <property type="entry name" value="LARGE RIBOSOMAL SUBUNIT PROTEIN P1"/>
    <property type="match status" value="1"/>
</dbReference>
<proteinExistence type="inferred from homology"/>
<comment type="function">
    <text evidence="1">Plays an important role in the elongation step of protein synthesis.</text>
</comment>
<keyword evidence="4" id="KW-0689">Ribosomal protein</keyword>
<dbReference type="GO" id="GO:0006414">
    <property type="term" value="P:translational elongation"/>
    <property type="evidence" value="ECO:0007669"/>
    <property type="project" value="InterPro"/>
</dbReference>
<dbReference type="GO" id="GO:0022625">
    <property type="term" value="C:cytosolic large ribosomal subunit"/>
    <property type="evidence" value="ECO:0007669"/>
    <property type="project" value="TreeGrafter"/>
</dbReference>
<dbReference type="InterPro" id="IPR038716">
    <property type="entry name" value="P1/P2_N_sf"/>
</dbReference>
<dbReference type="Pfam" id="PF00428">
    <property type="entry name" value="Ribosomal_60s"/>
    <property type="match status" value="1"/>
</dbReference>
<dbReference type="GO" id="GO:0043021">
    <property type="term" value="F:ribonucleoprotein complex binding"/>
    <property type="evidence" value="ECO:0007669"/>
    <property type="project" value="TreeGrafter"/>
</dbReference>
<dbReference type="GO" id="GO:0003735">
    <property type="term" value="F:structural constituent of ribosome"/>
    <property type="evidence" value="ECO:0007669"/>
    <property type="project" value="InterPro"/>
</dbReference>
<gene>
    <name evidence="7" type="ORF">DVH24_028713</name>
</gene>
<dbReference type="STRING" id="3750.A0A498J093"/>
<dbReference type="OrthoDB" id="1165691at2759"/>
<dbReference type="CDD" id="cd05831">
    <property type="entry name" value="Ribosomal_P1"/>
    <property type="match status" value="1"/>
</dbReference>
<comment type="similarity">
    <text evidence="2">Belongs to the eukaryotic ribosomal protein P1/P2 family.</text>
</comment>
<dbReference type="HAMAP" id="MF_01478">
    <property type="entry name" value="Ribosomal_L12_arch"/>
    <property type="match status" value="1"/>
</dbReference>
<sequence>MSASELACSYAILILHDEGIPVTSEKIVTLAKAANIPVESYWPGLFAKLAEKRDIDDLILNVGVGGGAAVAAAAPAVGAAAAPAAAAAPPPEEKKEEAKEESDDEGLFNLFD</sequence>
<reference evidence="7 8" key="1">
    <citation type="submission" date="2018-10" db="EMBL/GenBank/DDBJ databases">
        <title>A high-quality apple genome assembly.</title>
        <authorList>
            <person name="Hu J."/>
        </authorList>
    </citation>
    <scope>NUCLEOTIDE SEQUENCE [LARGE SCALE GENOMIC DNA]</scope>
    <source>
        <strain evidence="8">cv. HFTH1</strain>
        <tissue evidence="7">Young leaf</tissue>
    </source>
</reference>
<feature type="region of interest" description="Disordered" evidence="6">
    <location>
        <begin position="82"/>
        <end position="112"/>
    </location>
</feature>
<evidence type="ECO:0000256" key="6">
    <source>
        <dbReference type="SAM" id="MobiDB-lite"/>
    </source>
</evidence>
<evidence type="ECO:0000256" key="2">
    <source>
        <dbReference type="ARBA" id="ARBA00005436"/>
    </source>
</evidence>
<comment type="subunit">
    <text evidence="3">P1 and P2 exist as dimers at the large ribosomal subunit.</text>
</comment>
<dbReference type="AlphaFoldDB" id="A0A498J093"/>
<evidence type="ECO:0000313" key="8">
    <source>
        <dbReference type="Proteomes" id="UP000290289"/>
    </source>
</evidence>
<dbReference type="Proteomes" id="UP000290289">
    <property type="component" value="Chromosome 10"/>
</dbReference>
<dbReference type="InterPro" id="IPR027534">
    <property type="entry name" value="Ribosomal_P1/P2"/>
</dbReference>
<dbReference type="Gene3D" id="1.10.10.1410">
    <property type="match status" value="1"/>
</dbReference>
<evidence type="ECO:0000256" key="3">
    <source>
        <dbReference type="ARBA" id="ARBA00011266"/>
    </source>
</evidence>
<protein>
    <recommendedName>
        <fullName evidence="9">60S acidic ribosomal protein P1</fullName>
    </recommendedName>
</protein>
<evidence type="ECO:0000256" key="1">
    <source>
        <dbReference type="ARBA" id="ARBA00003362"/>
    </source>
</evidence>
<evidence type="ECO:0000256" key="4">
    <source>
        <dbReference type="ARBA" id="ARBA00022980"/>
    </source>
</evidence>
<dbReference type="Gramene" id="mRNA:MD10G0149000">
    <property type="protein sequence ID" value="CDS:MD10G0149000.1"/>
    <property type="gene ID" value="MD10G0149000"/>
</dbReference>
<keyword evidence="5" id="KW-0687">Ribonucleoprotein</keyword>
<evidence type="ECO:0008006" key="9">
    <source>
        <dbReference type="Google" id="ProtNLM"/>
    </source>
</evidence>
<evidence type="ECO:0000256" key="5">
    <source>
        <dbReference type="ARBA" id="ARBA00023274"/>
    </source>
</evidence>
<dbReference type="GO" id="GO:0030295">
    <property type="term" value="F:protein kinase activator activity"/>
    <property type="evidence" value="ECO:0007669"/>
    <property type="project" value="TreeGrafter"/>
</dbReference>
<name>A0A498J093_MALDO</name>